<dbReference type="VEuPathDB" id="VectorBase:LOC119179734"/>
<reference evidence="1" key="1">
    <citation type="journal article" date="2020" name="Cell">
        <title>Large-Scale Comparative Analyses of Tick Genomes Elucidate Their Genetic Diversity and Vector Capacities.</title>
        <authorList>
            <consortium name="Tick Genome and Microbiome Consortium (TIGMIC)"/>
            <person name="Jia N."/>
            <person name="Wang J."/>
            <person name="Shi W."/>
            <person name="Du L."/>
            <person name="Sun Y."/>
            <person name="Zhan W."/>
            <person name="Jiang J.F."/>
            <person name="Wang Q."/>
            <person name="Zhang B."/>
            <person name="Ji P."/>
            <person name="Bell-Sakyi L."/>
            <person name="Cui X.M."/>
            <person name="Yuan T.T."/>
            <person name="Jiang B.G."/>
            <person name="Yang W.F."/>
            <person name="Lam T.T."/>
            <person name="Chang Q.C."/>
            <person name="Ding S.J."/>
            <person name="Wang X.J."/>
            <person name="Zhu J.G."/>
            <person name="Ruan X.D."/>
            <person name="Zhao L."/>
            <person name="Wei J.T."/>
            <person name="Ye R.Z."/>
            <person name="Que T.C."/>
            <person name="Du C.H."/>
            <person name="Zhou Y.H."/>
            <person name="Cheng J.X."/>
            <person name="Dai P.F."/>
            <person name="Guo W.B."/>
            <person name="Han X.H."/>
            <person name="Huang E.J."/>
            <person name="Li L.F."/>
            <person name="Wei W."/>
            <person name="Gao Y.C."/>
            <person name="Liu J.Z."/>
            <person name="Shao H.Z."/>
            <person name="Wang X."/>
            <person name="Wang C.C."/>
            <person name="Yang T.C."/>
            <person name="Huo Q.B."/>
            <person name="Li W."/>
            <person name="Chen H.Y."/>
            <person name="Chen S.E."/>
            <person name="Zhou L.G."/>
            <person name="Ni X.B."/>
            <person name="Tian J.H."/>
            <person name="Sheng Y."/>
            <person name="Liu T."/>
            <person name="Pan Y.S."/>
            <person name="Xia L.Y."/>
            <person name="Li J."/>
            <person name="Zhao F."/>
            <person name="Cao W.C."/>
        </authorList>
    </citation>
    <scope>NUCLEOTIDE SEQUENCE</scope>
    <source>
        <strain evidence="1">Rmic-2018</strain>
    </source>
</reference>
<organism evidence="1 2">
    <name type="scientific">Rhipicephalus microplus</name>
    <name type="common">Cattle tick</name>
    <name type="synonym">Boophilus microplus</name>
    <dbReference type="NCBI Taxonomy" id="6941"/>
    <lineage>
        <taxon>Eukaryota</taxon>
        <taxon>Metazoa</taxon>
        <taxon>Ecdysozoa</taxon>
        <taxon>Arthropoda</taxon>
        <taxon>Chelicerata</taxon>
        <taxon>Arachnida</taxon>
        <taxon>Acari</taxon>
        <taxon>Parasitiformes</taxon>
        <taxon>Ixodida</taxon>
        <taxon>Ixodoidea</taxon>
        <taxon>Ixodidae</taxon>
        <taxon>Rhipicephalinae</taxon>
        <taxon>Rhipicephalus</taxon>
        <taxon>Boophilus</taxon>
    </lineage>
</organism>
<comment type="caution">
    <text evidence="1">The sequence shown here is derived from an EMBL/GenBank/DDBJ whole genome shotgun (WGS) entry which is preliminary data.</text>
</comment>
<keyword evidence="2" id="KW-1185">Reference proteome</keyword>
<proteinExistence type="predicted"/>
<evidence type="ECO:0000313" key="1">
    <source>
        <dbReference type="EMBL" id="KAH8042829.1"/>
    </source>
</evidence>
<dbReference type="AlphaFoldDB" id="A0A9J6FAE1"/>
<accession>A0A9J6FAE1</accession>
<reference evidence="1" key="2">
    <citation type="submission" date="2021-09" db="EMBL/GenBank/DDBJ databases">
        <authorList>
            <person name="Jia N."/>
            <person name="Wang J."/>
            <person name="Shi W."/>
            <person name="Du L."/>
            <person name="Sun Y."/>
            <person name="Zhan W."/>
            <person name="Jiang J."/>
            <person name="Wang Q."/>
            <person name="Zhang B."/>
            <person name="Ji P."/>
            <person name="Sakyi L.B."/>
            <person name="Cui X."/>
            <person name="Yuan T."/>
            <person name="Jiang B."/>
            <person name="Yang W."/>
            <person name="Lam T.T.-Y."/>
            <person name="Chang Q."/>
            <person name="Ding S."/>
            <person name="Wang X."/>
            <person name="Zhu J."/>
            <person name="Ruan X."/>
            <person name="Zhao L."/>
            <person name="Wei J."/>
            <person name="Que T."/>
            <person name="Du C."/>
            <person name="Cheng J."/>
            <person name="Dai P."/>
            <person name="Han X."/>
            <person name="Huang E."/>
            <person name="Gao Y."/>
            <person name="Liu J."/>
            <person name="Shao H."/>
            <person name="Ye R."/>
            <person name="Li L."/>
            <person name="Wei W."/>
            <person name="Wang X."/>
            <person name="Wang C."/>
            <person name="Huo Q."/>
            <person name="Li W."/>
            <person name="Guo W."/>
            <person name="Chen H."/>
            <person name="Chen S."/>
            <person name="Zhou L."/>
            <person name="Zhou L."/>
            <person name="Ni X."/>
            <person name="Tian J."/>
            <person name="Zhou Y."/>
            <person name="Sheng Y."/>
            <person name="Liu T."/>
            <person name="Pan Y."/>
            <person name="Xia L."/>
            <person name="Li J."/>
            <person name="Zhao F."/>
            <person name="Cao W."/>
        </authorList>
    </citation>
    <scope>NUCLEOTIDE SEQUENCE</scope>
    <source>
        <strain evidence="1">Rmic-2018</strain>
        <tissue evidence="1">Larvae</tissue>
    </source>
</reference>
<protein>
    <submittedName>
        <fullName evidence="1">Uncharacterized protein</fullName>
    </submittedName>
</protein>
<dbReference type="Proteomes" id="UP000821866">
    <property type="component" value="Chromosome 1"/>
</dbReference>
<dbReference type="EMBL" id="JABSTU010000001">
    <property type="protein sequence ID" value="KAH8042829.1"/>
    <property type="molecule type" value="Genomic_DNA"/>
</dbReference>
<name>A0A9J6FAE1_RHIMP</name>
<sequence length="509" mass="56409">MVRAGNVHVAHVFLLTKVSLQRFRARLAATTVVFFGHVAGKGSDTEGASPRFWHSHPFLDIVIVFDVYSVQEAATGMGLCKARVLVNEVGFSKFPTSTAVRANWPLCETPGPALRRLPATAEPAAPADAETAPASAVYRVIARGRLEEVVDSQISNVRRIATETQGVAVAHSLRQMYVEVAGVDRNFELLRKLLTFCPDLTELHVHLVWGDFSNALSQCRHLHGDVVTLGTFVFTSEVSVPIPYQPVLSSKFTNCATLFANVRHQRRPEDSWSCVELDHVPHVGLPSQVAVVVVISDSIGESFCLASHRKYWTNVRELCLLLLPLAPSSMFYPIVDAAYHDILRQFFSVALEHVVELNLTSFHFHPDLDLVAQLPEGTLKTLRAFSAPPCVFPSQSAVRRLLTVCSYLRELDVRIDRRGGQLRCVAYEPMRHNKIVEAAPDDATSVVRSGVARLTVCDVPAHVQLWFLECCQAAVKVRLIEWPVITKKQSYGYLRAGHRGNSAIHCLVL</sequence>
<gene>
    <name evidence="1" type="ORF">HPB51_025881</name>
</gene>
<evidence type="ECO:0000313" key="2">
    <source>
        <dbReference type="Proteomes" id="UP000821866"/>
    </source>
</evidence>